<organism evidence="2 3">
    <name type="scientific">Cuscuta europaea</name>
    <name type="common">European dodder</name>
    <dbReference type="NCBI Taxonomy" id="41803"/>
    <lineage>
        <taxon>Eukaryota</taxon>
        <taxon>Viridiplantae</taxon>
        <taxon>Streptophyta</taxon>
        <taxon>Embryophyta</taxon>
        <taxon>Tracheophyta</taxon>
        <taxon>Spermatophyta</taxon>
        <taxon>Magnoliopsida</taxon>
        <taxon>eudicotyledons</taxon>
        <taxon>Gunneridae</taxon>
        <taxon>Pentapetalae</taxon>
        <taxon>asterids</taxon>
        <taxon>lamiids</taxon>
        <taxon>Solanales</taxon>
        <taxon>Convolvulaceae</taxon>
        <taxon>Cuscuteae</taxon>
        <taxon>Cuscuta</taxon>
        <taxon>Cuscuta subgen. Cuscuta</taxon>
    </lineage>
</organism>
<reference evidence="2" key="1">
    <citation type="submission" date="2022-07" db="EMBL/GenBank/DDBJ databases">
        <authorList>
            <person name="Macas J."/>
            <person name="Novak P."/>
            <person name="Neumann P."/>
        </authorList>
    </citation>
    <scope>NUCLEOTIDE SEQUENCE</scope>
</reference>
<gene>
    <name evidence="2" type="ORF">CEURO_LOCUS3011</name>
</gene>
<accession>A0A9P1E055</accession>
<name>A0A9P1E055_CUSEU</name>
<protein>
    <submittedName>
        <fullName evidence="2">Uncharacterized protein</fullName>
    </submittedName>
</protein>
<dbReference type="AlphaFoldDB" id="A0A9P1E055"/>
<evidence type="ECO:0000256" key="1">
    <source>
        <dbReference type="SAM" id="MobiDB-lite"/>
    </source>
</evidence>
<evidence type="ECO:0000313" key="2">
    <source>
        <dbReference type="EMBL" id="CAH9068936.1"/>
    </source>
</evidence>
<proteinExistence type="predicted"/>
<keyword evidence="3" id="KW-1185">Reference proteome</keyword>
<dbReference type="Proteomes" id="UP001152484">
    <property type="component" value="Unassembled WGS sequence"/>
</dbReference>
<feature type="region of interest" description="Disordered" evidence="1">
    <location>
        <begin position="28"/>
        <end position="48"/>
    </location>
</feature>
<comment type="caution">
    <text evidence="2">The sequence shown here is derived from an EMBL/GenBank/DDBJ whole genome shotgun (WGS) entry which is preliminary data.</text>
</comment>
<sequence>MDTKKLQSLAFTKDKICLQLRVDWASKSMTTTGKPPRTESQKLSSEAVQTGKPPCTVQVLSLGWDLGFCRNGTLCTIAAASLLPCCLFPCACGVGFGMLRLRAVV</sequence>
<dbReference type="EMBL" id="CAMAPE010000005">
    <property type="protein sequence ID" value="CAH9068936.1"/>
    <property type="molecule type" value="Genomic_DNA"/>
</dbReference>
<evidence type="ECO:0000313" key="3">
    <source>
        <dbReference type="Proteomes" id="UP001152484"/>
    </source>
</evidence>